<dbReference type="EMBL" id="BAAARV010000053">
    <property type="protein sequence ID" value="GAA2361352.1"/>
    <property type="molecule type" value="Genomic_DNA"/>
</dbReference>
<dbReference type="PIRSF" id="PIRSF000723">
    <property type="entry name" value="Carbamate_kin"/>
    <property type="match status" value="1"/>
</dbReference>
<comment type="caution">
    <text evidence="7">The sequence shown here is derived from an EMBL/GenBank/DDBJ whole genome shotgun (WGS) entry which is preliminary data.</text>
</comment>
<dbReference type="PANTHER" id="PTHR30409">
    <property type="entry name" value="CARBAMATE KINASE"/>
    <property type="match status" value="1"/>
</dbReference>
<evidence type="ECO:0000259" key="6">
    <source>
        <dbReference type="Pfam" id="PF00696"/>
    </source>
</evidence>
<evidence type="ECO:0000256" key="5">
    <source>
        <dbReference type="SAM" id="MobiDB-lite"/>
    </source>
</evidence>
<evidence type="ECO:0000256" key="2">
    <source>
        <dbReference type="ARBA" id="ARBA00022679"/>
    </source>
</evidence>
<accession>A0ABP5TUA0</accession>
<proteinExistence type="inferred from homology"/>
<dbReference type="SUPFAM" id="SSF53633">
    <property type="entry name" value="Carbamate kinase-like"/>
    <property type="match status" value="1"/>
</dbReference>
<comment type="similarity">
    <text evidence="1 4">Belongs to the carbamate kinase family.</text>
</comment>
<keyword evidence="2 4" id="KW-0808">Transferase</keyword>
<dbReference type="InterPro" id="IPR003964">
    <property type="entry name" value="Carb_kinase"/>
</dbReference>
<evidence type="ECO:0000313" key="7">
    <source>
        <dbReference type="EMBL" id="GAA2361352.1"/>
    </source>
</evidence>
<evidence type="ECO:0000256" key="1">
    <source>
        <dbReference type="ARBA" id="ARBA00011066"/>
    </source>
</evidence>
<dbReference type="RefSeq" id="WP_344615580.1">
    <property type="nucleotide sequence ID" value="NZ_BAAARV010000053.1"/>
</dbReference>
<dbReference type="Proteomes" id="UP001501444">
    <property type="component" value="Unassembled WGS sequence"/>
</dbReference>
<evidence type="ECO:0000256" key="3">
    <source>
        <dbReference type="ARBA" id="ARBA00022777"/>
    </source>
</evidence>
<evidence type="ECO:0000256" key="4">
    <source>
        <dbReference type="PIRNR" id="PIRNR000723"/>
    </source>
</evidence>
<name>A0ABP5TUA0_9ACTN</name>
<dbReference type="InterPro" id="IPR001048">
    <property type="entry name" value="Asp/Glu/Uridylate_kinase"/>
</dbReference>
<feature type="region of interest" description="Disordered" evidence="5">
    <location>
        <begin position="298"/>
        <end position="334"/>
    </location>
</feature>
<protein>
    <recommendedName>
        <fullName evidence="4">Carbamate kinase</fullName>
    </recommendedName>
</protein>
<sequence length="334" mass="35167">MLIVIALGGNALLERGQRPDAAIQRRHVRRAARALAPLAAEHRLVICHGNGPQVGVLALESQSDASLSRPYPLDVLTAQTQGMIGYWLVQELTAAGVDRPVAALVTQTVVDDRDPAFHTPTKFIGPDYSREEAAALAARYRWSVAADGPRWRRVVPSPEPGRVVELDTVRTLIDRDTIVVCGGGGGAPVAADASGRLSGVDAVVDKDLTAAYLALALGAHRLLVLTDVPGVIRGYGTPQAEPIRAIDVDELTRLRFPAGSMGPKVEACQRFARASGHPAAIGALADAADVLAGRAGTTITRAPRRPGGRPAHSSPASTGPNQAAHLLEDPLWTR</sequence>
<feature type="domain" description="Aspartate/glutamate/uridylate kinase" evidence="6">
    <location>
        <begin position="1"/>
        <end position="281"/>
    </location>
</feature>
<dbReference type="GO" id="GO:0016301">
    <property type="term" value="F:kinase activity"/>
    <property type="evidence" value="ECO:0007669"/>
    <property type="project" value="UniProtKB-KW"/>
</dbReference>
<dbReference type="InterPro" id="IPR036393">
    <property type="entry name" value="AceGlu_kinase-like_sf"/>
</dbReference>
<dbReference type="PANTHER" id="PTHR30409:SF1">
    <property type="entry name" value="CARBAMATE KINASE-RELATED"/>
    <property type="match status" value="1"/>
</dbReference>
<reference evidence="8" key="1">
    <citation type="journal article" date="2019" name="Int. J. Syst. Evol. Microbiol.">
        <title>The Global Catalogue of Microorganisms (GCM) 10K type strain sequencing project: providing services to taxonomists for standard genome sequencing and annotation.</title>
        <authorList>
            <consortium name="The Broad Institute Genomics Platform"/>
            <consortium name="The Broad Institute Genome Sequencing Center for Infectious Disease"/>
            <person name="Wu L."/>
            <person name="Ma J."/>
        </authorList>
    </citation>
    <scope>NUCLEOTIDE SEQUENCE [LARGE SCALE GENOMIC DNA]</scope>
    <source>
        <strain evidence="8">JCM 3272</strain>
    </source>
</reference>
<dbReference type="Pfam" id="PF00696">
    <property type="entry name" value="AA_kinase"/>
    <property type="match status" value="1"/>
</dbReference>
<organism evidence="7 8">
    <name type="scientific">Dactylosporangium salmoneum</name>
    <dbReference type="NCBI Taxonomy" id="53361"/>
    <lineage>
        <taxon>Bacteria</taxon>
        <taxon>Bacillati</taxon>
        <taxon>Actinomycetota</taxon>
        <taxon>Actinomycetes</taxon>
        <taxon>Micromonosporales</taxon>
        <taxon>Micromonosporaceae</taxon>
        <taxon>Dactylosporangium</taxon>
    </lineage>
</organism>
<dbReference type="NCBIfam" id="NF009008">
    <property type="entry name" value="PRK12354.1"/>
    <property type="match status" value="1"/>
</dbReference>
<dbReference type="Gene3D" id="3.40.1160.10">
    <property type="entry name" value="Acetylglutamate kinase-like"/>
    <property type="match status" value="1"/>
</dbReference>
<gene>
    <name evidence="7" type="ORF">GCM10010170_056650</name>
</gene>
<evidence type="ECO:0000313" key="8">
    <source>
        <dbReference type="Proteomes" id="UP001501444"/>
    </source>
</evidence>
<dbReference type="PRINTS" id="PR01469">
    <property type="entry name" value="CARBMTKINASE"/>
</dbReference>
<keyword evidence="3 4" id="KW-0418">Kinase</keyword>
<keyword evidence="8" id="KW-1185">Reference proteome</keyword>